<dbReference type="CDD" id="cd04606">
    <property type="entry name" value="CBS_pair_Mg_transporter"/>
    <property type="match status" value="1"/>
</dbReference>
<dbReference type="NCBIfam" id="TIGR00400">
    <property type="entry name" value="mgtE"/>
    <property type="match status" value="1"/>
</dbReference>
<evidence type="ECO:0000256" key="3">
    <source>
        <dbReference type="ARBA" id="ARBA00022448"/>
    </source>
</evidence>
<comment type="subunit">
    <text evidence="9">Homodimer.</text>
</comment>
<keyword evidence="4 9" id="KW-0812">Transmembrane</keyword>
<gene>
    <name evidence="11" type="ORF">SAMN04487998_0182</name>
</gene>
<dbReference type="OrthoDB" id="9790355at2"/>
<accession>A0A1H9Z2M1</accession>
<dbReference type="GO" id="GO:0046872">
    <property type="term" value="F:metal ion binding"/>
    <property type="evidence" value="ECO:0007669"/>
    <property type="project" value="UniProtKB-KW"/>
</dbReference>
<dbReference type="InterPro" id="IPR006669">
    <property type="entry name" value="MgtE_transporter"/>
</dbReference>
<evidence type="ECO:0000313" key="12">
    <source>
        <dbReference type="Proteomes" id="UP000198697"/>
    </source>
</evidence>
<dbReference type="Pfam" id="PF00571">
    <property type="entry name" value="CBS"/>
    <property type="match status" value="2"/>
</dbReference>
<protein>
    <recommendedName>
        <fullName evidence="9">Magnesium transporter MgtE</fullName>
    </recommendedName>
</protein>
<dbReference type="PANTHER" id="PTHR43773">
    <property type="entry name" value="MAGNESIUM TRANSPORTER MGTE"/>
    <property type="match status" value="1"/>
</dbReference>
<comment type="similarity">
    <text evidence="2 9">Belongs to the SLC41A transporter family.</text>
</comment>
<evidence type="ECO:0000256" key="6">
    <source>
        <dbReference type="ARBA" id="ARBA00022989"/>
    </source>
</evidence>
<dbReference type="InterPro" id="IPR036739">
    <property type="entry name" value="SLC41_membr_dom_sf"/>
</dbReference>
<reference evidence="12" key="1">
    <citation type="submission" date="2016-10" db="EMBL/GenBank/DDBJ databases">
        <authorList>
            <person name="Varghese N."/>
            <person name="Submissions S."/>
        </authorList>
    </citation>
    <scope>NUCLEOTIDE SEQUENCE [LARGE SCALE GENOMIC DNA]</scope>
    <source>
        <strain evidence="12">DSM 15310</strain>
    </source>
</reference>
<comment type="function">
    <text evidence="9">Acts as a magnesium transporter.</text>
</comment>
<dbReference type="InterPro" id="IPR038076">
    <property type="entry name" value="MgtE_N_sf"/>
</dbReference>
<evidence type="ECO:0000259" key="10">
    <source>
        <dbReference type="PROSITE" id="PS51371"/>
    </source>
</evidence>
<dbReference type="GO" id="GO:0015095">
    <property type="term" value="F:magnesium ion transmembrane transporter activity"/>
    <property type="evidence" value="ECO:0007669"/>
    <property type="project" value="UniProtKB-UniRule"/>
</dbReference>
<dbReference type="SMART" id="SM00116">
    <property type="entry name" value="CBS"/>
    <property type="match status" value="2"/>
</dbReference>
<feature type="domain" description="CBS" evidence="10">
    <location>
        <begin position="136"/>
        <end position="198"/>
    </location>
</feature>
<dbReference type="GO" id="GO:0005886">
    <property type="term" value="C:plasma membrane"/>
    <property type="evidence" value="ECO:0007669"/>
    <property type="project" value="UniProtKB-SubCell"/>
</dbReference>
<feature type="transmembrane region" description="Helical" evidence="9">
    <location>
        <begin position="391"/>
        <end position="421"/>
    </location>
</feature>
<keyword evidence="7 9" id="KW-0472">Membrane</keyword>
<evidence type="ECO:0000256" key="1">
    <source>
        <dbReference type="ARBA" id="ARBA00004141"/>
    </source>
</evidence>
<dbReference type="SUPFAM" id="SSF158791">
    <property type="entry name" value="MgtE N-terminal domain-like"/>
    <property type="match status" value="1"/>
</dbReference>
<keyword evidence="9" id="KW-0479">Metal-binding</keyword>
<sequence length="461" mass="52021">MNQHPTLEHITSLIQEGEFFKLKEALKRFEPSEVVELLEEEEEREQLIIFRLLPLQLATEVFEYLSLDIQKHFLANLSQDKMSDILNEMSPDDRTALLEFLPDDLVRELIQRLSEPERKITLELLGYPESSVGRLMTPNYIAIREHWTVQQVLDYIRRHGGQSETLNVLYVTDERGRLIDDVIIRDLLLADPKTPVSELLNRRFVALNTMQDQEDAIDDFRRNDRVALPVINSEGVLFGIVTIDDILNIREEEDTEDIQKLGGSEALDEPYLDISIFRMVKKRGGWLVILLLGEMLTTSAMHHFEDDLQKAAVLALFIPLIISAGGNAGSQATTLIIRALSLGEFRLGDWWLIMRRELLAGLMLGAVLGVVGSMRIILWAKYINPGYFGPYWALIAVTVGVSLLFIVLWGALSGAMLPLLLKRVGLDPATSSAPFVATLVDVTGLIIYFTVATMVLRGTLL</sequence>
<dbReference type="STRING" id="82805.SAMN04487998_0182"/>
<dbReference type="SUPFAM" id="SSF161093">
    <property type="entry name" value="MgtE membrane domain-like"/>
    <property type="match status" value="1"/>
</dbReference>
<keyword evidence="12" id="KW-1185">Reference proteome</keyword>
<feature type="transmembrane region" description="Helical" evidence="9">
    <location>
        <begin position="284"/>
        <end position="304"/>
    </location>
</feature>
<keyword evidence="9" id="KW-1003">Cell membrane</keyword>
<evidence type="ECO:0000256" key="5">
    <source>
        <dbReference type="ARBA" id="ARBA00022842"/>
    </source>
</evidence>
<dbReference type="SUPFAM" id="SSF54631">
    <property type="entry name" value="CBS-domain pair"/>
    <property type="match status" value="1"/>
</dbReference>
<proteinExistence type="inferred from homology"/>
<dbReference type="Proteomes" id="UP000198697">
    <property type="component" value="Unassembled WGS sequence"/>
</dbReference>
<feature type="transmembrane region" description="Helical" evidence="9">
    <location>
        <begin position="316"/>
        <end position="337"/>
    </location>
</feature>
<dbReference type="InterPro" id="IPR046342">
    <property type="entry name" value="CBS_dom_sf"/>
</dbReference>
<evidence type="ECO:0000256" key="7">
    <source>
        <dbReference type="ARBA" id="ARBA00023136"/>
    </source>
</evidence>
<evidence type="ECO:0000256" key="9">
    <source>
        <dbReference type="RuleBase" id="RU362011"/>
    </source>
</evidence>
<feature type="domain" description="CBS" evidence="10">
    <location>
        <begin position="200"/>
        <end position="256"/>
    </location>
</feature>
<dbReference type="RefSeq" id="WP_092767372.1">
    <property type="nucleotide sequence ID" value="NZ_FOHS01000001.1"/>
</dbReference>
<organism evidence="11 12">
    <name type="scientific">Hymenobacter actinosclerus</name>
    <dbReference type="NCBI Taxonomy" id="82805"/>
    <lineage>
        <taxon>Bacteria</taxon>
        <taxon>Pseudomonadati</taxon>
        <taxon>Bacteroidota</taxon>
        <taxon>Cytophagia</taxon>
        <taxon>Cytophagales</taxon>
        <taxon>Hymenobacteraceae</taxon>
        <taxon>Hymenobacter</taxon>
    </lineage>
</organism>
<dbReference type="Pfam" id="PF03448">
    <property type="entry name" value="MgtE_N"/>
    <property type="match status" value="1"/>
</dbReference>
<dbReference type="PROSITE" id="PS51371">
    <property type="entry name" value="CBS"/>
    <property type="match status" value="2"/>
</dbReference>
<dbReference type="SMART" id="SM00924">
    <property type="entry name" value="MgtE_N"/>
    <property type="match status" value="1"/>
</dbReference>
<dbReference type="InterPro" id="IPR000644">
    <property type="entry name" value="CBS_dom"/>
</dbReference>
<dbReference type="Pfam" id="PF01769">
    <property type="entry name" value="MgtE"/>
    <property type="match status" value="1"/>
</dbReference>
<name>A0A1H9Z2M1_9BACT</name>
<dbReference type="PANTHER" id="PTHR43773:SF1">
    <property type="entry name" value="MAGNESIUM TRANSPORTER MGTE"/>
    <property type="match status" value="1"/>
</dbReference>
<dbReference type="AlphaFoldDB" id="A0A1H9Z2M1"/>
<evidence type="ECO:0000256" key="4">
    <source>
        <dbReference type="ARBA" id="ARBA00022692"/>
    </source>
</evidence>
<dbReference type="Gene3D" id="3.10.580.10">
    <property type="entry name" value="CBS-domain"/>
    <property type="match status" value="1"/>
</dbReference>
<keyword evidence="3 9" id="KW-0813">Transport</keyword>
<dbReference type="EMBL" id="FOHS01000001">
    <property type="protein sequence ID" value="SES75739.1"/>
    <property type="molecule type" value="Genomic_DNA"/>
</dbReference>
<dbReference type="Gene3D" id="1.10.357.20">
    <property type="entry name" value="SLC41 divalent cation transporters, integral membrane domain"/>
    <property type="match status" value="1"/>
</dbReference>
<comment type="subcellular location">
    <subcellularLocation>
        <location evidence="9">Cell membrane</location>
        <topology evidence="9">Multi-pass membrane protein</topology>
    </subcellularLocation>
    <subcellularLocation>
        <location evidence="1">Membrane</location>
        <topology evidence="1">Multi-pass membrane protein</topology>
    </subcellularLocation>
</comment>
<feature type="transmembrane region" description="Helical" evidence="9">
    <location>
        <begin position="433"/>
        <end position="456"/>
    </location>
</feature>
<keyword evidence="5 9" id="KW-0460">Magnesium</keyword>
<dbReference type="Gene3D" id="1.25.60.10">
    <property type="entry name" value="MgtE N-terminal domain-like"/>
    <property type="match status" value="1"/>
</dbReference>
<dbReference type="InterPro" id="IPR006668">
    <property type="entry name" value="Mg_transptr_MgtE_intracell_dom"/>
</dbReference>
<evidence type="ECO:0000313" key="11">
    <source>
        <dbReference type="EMBL" id="SES75739.1"/>
    </source>
</evidence>
<evidence type="ECO:0000256" key="2">
    <source>
        <dbReference type="ARBA" id="ARBA00009749"/>
    </source>
</evidence>
<evidence type="ECO:0000256" key="8">
    <source>
        <dbReference type="PROSITE-ProRule" id="PRU00703"/>
    </source>
</evidence>
<feature type="transmembrane region" description="Helical" evidence="9">
    <location>
        <begin position="358"/>
        <end position="379"/>
    </location>
</feature>
<dbReference type="InterPro" id="IPR006667">
    <property type="entry name" value="SLC41_membr_dom"/>
</dbReference>
<keyword evidence="8" id="KW-0129">CBS domain</keyword>
<keyword evidence="6 9" id="KW-1133">Transmembrane helix</keyword>